<dbReference type="InterPro" id="IPR029021">
    <property type="entry name" value="Prot-tyrosine_phosphatase-like"/>
</dbReference>
<accession>A0ABR1IX81</accession>
<evidence type="ECO:0000313" key="7">
    <source>
        <dbReference type="EMBL" id="KAK7440256.1"/>
    </source>
</evidence>
<dbReference type="Proteomes" id="UP001498398">
    <property type="component" value="Unassembled WGS sequence"/>
</dbReference>
<dbReference type="Pfam" id="PF00782">
    <property type="entry name" value="DSPc"/>
    <property type="match status" value="1"/>
</dbReference>
<keyword evidence="3" id="KW-0378">Hydrolase</keyword>
<dbReference type="InterPro" id="IPR000340">
    <property type="entry name" value="Dual-sp_phosphatase_cat-dom"/>
</dbReference>
<organism evidence="7 8">
    <name type="scientific">Marasmiellus scandens</name>
    <dbReference type="NCBI Taxonomy" id="2682957"/>
    <lineage>
        <taxon>Eukaryota</taxon>
        <taxon>Fungi</taxon>
        <taxon>Dikarya</taxon>
        <taxon>Basidiomycota</taxon>
        <taxon>Agaricomycotina</taxon>
        <taxon>Agaricomycetes</taxon>
        <taxon>Agaricomycetidae</taxon>
        <taxon>Agaricales</taxon>
        <taxon>Marasmiineae</taxon>
        <taxon>Omphalotaceae</taxon>
        <taxon>Marasmiellus</taxon>
    </lineage>
</organism>
<keyword evidence="4" id="KW-0904">Protein phosphatase</keyword>
<evidence type="ECO:0000259" key="6">
    <source>
        <dbReference type="PROSITE" id="PS50056"/>
    </source>
</evidence>
<dbReference type="SUPFAM" id="SSF52799">
    <property type="entry name" value="(Phosphotyrosine protein) phosphatases II"/>
    <property type="match status" value="2"/>
</dbReference>
<dbReference type="InterPro" id="IPR016130">
    <property type="entry name" value="Tyr_Pase_AS"/>
</dbReference>
<evidence type="ECO:0000313" key="8">
    <source>
        <dbReference type="Proteomes" id="UP001498398"/>
    </source>
</evidence>
<dbReference type="PANTHER" id="PTHR45848:SF4">
    <property type="entry name" value="DUAL SPECIFICITY PROTEIN PHOSPHATASE 12"/>
    <property type="match status" value="1"/>
</dbReference>
<dbReference type="PROSITE" id="PS50056">
    <property type="entry name" value="TYR_PHOSPHATASE_2"/>
    <property type="match status" value="1"/>
</dbReference>
<evidence type="ECO:0000259" key="5">
    <source>
        <dbReference type="PROSITE" id="PS50054"/>
    </source>
</evidence>
<protein>
    <recommendedName>
        <fullName evidence="2">protein-tyrosine-phosphatase</fullName>
        <ecNumber evidence="2">3.1.3.48</ecNumber>
    </recommendedName>
</protein>
<comment type="similarity">
    <text evidence="1">Belongs to the protein-tyrosine phosphatase family. Non-receptor class dual specificity subfamily.</text>
</comment>
<feature type="domain" description="Tyrosine specific protein phosphatases" evidence="6">
    <location>
        <begin position="67"/>
        <end position="126"/>
    </location>
</feature>
<dbReference type="CDD" id="cd14498">
    <property type="entry name" value="DSP"/>
    <property type="match status" value="1"/>
</dbReference>
<proteinExistence type="inferred from homology"/>
<dbReference type="InterPro" id="IPR000387">
    <property type="entry name" value="Tyr_Pase_dom"/>
</dbReference>
<dbReference type="InterPro" id="IPR020422">
    <property type="entry name" value="TYR_PHOSPHATASE_DUAL_dom"/>
</dbReference>
<reference evidence="7 8" key="1">
    <citation type="submission" date="2024-01" db="EMBL/GenBank/DDBJ databases">
        <title>A draft genome for the cacao thread blight pathogen Marasmiellus scandens.</title>
        <authorList>
            <person name="Baruah I.K."/>
            <person name="Leung J."/>
            <person name="Bukari Y."/>
            <person name="Amoako-Attah I."/>
            <person name="Meinhardt L.W."/>
            <person name="Bailey B.A."/>
            <person name="Cohen S.P."/>
        </authorList>
    </citation>
    <scope>NUCLEOTIDE SEQUENCE [LARGE SCALE GENOMIC DNA]</scope>
    <source>
        <strain evidence="7 8">GH-19</strain>
    </source>
</reference>
<dbReference type="SMART" id="SM00195">
    <property type="entry name" value="DSPc"/>
    <property type="match status" value="2"/>
</dbReference>
<evidence type="ECO:0000256" key="3">
    <source>
        <dbReference type="ARBA" id="ARBA00022801"/>
    </source>
</evidence>
<dbReference type="Gene3D" id="3.90.190.10">
    <property type="entry name" value="Protein tyrosine phosphatase superfamily"/>
    <property type="match status" value="2"/>
</dbReference>
<evidence type="ECO:0000256" key="1">
    <source>
        <dbReference type="ARBA" id="ARBA00008601"/>
    </source>
</evidence>
<evidence type="ECO:0000256" key="4">
    <source>
        <dbReference type="ARBA" id="ARBA00022912"/>
    </source>
</evidence>
<name>A0ABR1IX81_9AGAR</name>
<dbReference type="PANTHER" id="PTHR45848">
    <property type="entry name" value="DUAL SPECIFICITY PROTEIN PHOSPHATASE 12 FAMILY MEMBER"/>
    <property type="match status" value="1"/>
</dbReference>
<keyword evidence="8" id="KW-1185">Reference proteome</keyword>
<dbReference type="PROSITE" id="PS00383">
    <property type="entry name" value="TYR_PHOSPHATASE_1"/>
    <property type="match status" value="1"/>
</dbReference>
<dbReference type="PROSITE" id="PS50054">
    <property type="entry name" value="TYR_PHOSPHATASE_DUAL"/>
    <property type="match status" value="1"/>
</dbReference>
<dbReference type="EC" id="3.1.3.48" evidence="2"/>
<comment type="caution">
    <text evidence="7">The sequence shown here is derived from an EMBL/GenBank/DDBJ whole genome shotgun (WGS) entry which is preliminary data.</text>
</comment>
<evidence type="ECO:0000256" key="2">
    <source>
        <dbReference type="ARBA" id="ARBA00013064"/>
    </source>
</evidence>
<feature type="domain" description="Tyrosine-protein phosphatase" evidence="5">
    <location>
        <begin position="6"/>
        <end position="147"/>
    </location>
</feature>
<dbReference type="EMBL" id="JBANRG010000069">
    <property type="protein sequence ID" value="KAK7440256.1"/>
    <property type="molecule type" value="Genomic_DNA"/>
</dbReference>
<gene>
    <name evidence="7" type="ORF">VKT23_017196</name>
</gene>
<sequence>MRYPTTPSVDEILNNKLYIGNLAAATSTETLERLGITHILSVCPEFASTGPNHMNISVDDSEYDDLLIFLPRACQFIQQALEGEGRVLVHCVVGVSRSATVAAAYLMQSRQWTSATALDFIRKRRPCVQPNYGFLKQLDAFADCHYSPSISNPAYISWKRHSSQKVTAFLNQMIDTVVIIPNQLFLSSEFPDDAVQAESLMVELELSHLVSISPSRVPKLPSTVKHLHANALQKDDLLTAIPGICNFIQEAIVSKSQVLVYSDVECKAAIVVCCYLMWTRSMSANEASHVLEKALPLFHRTANFTSHLELYGACGFAPTSDHPLVKDWVGKCSTSSPLKGTYSQEMAAAITATAMASVLSDTTVDIGAFGEALKKIQHSGRKTDLAAAVQTVQC</sequence>